<comment type="similarity">
    <text evidence="1">Belongs to the helicase family. UvrD subfamily.</text>
</comment>
<keyword evidence="11" id="KW-0413">Isomerase</keyword>
<feature type="domain" description="UvrD-like helicase ATP-binding" evidence="15">
    <location>
        <begin position="20"/>
        <end position="314"/>
    </location>
</feature>
<dbReference type="InterPro" id="IPR011604">
    <property type="entry name" value="PDDEXK-like_dom_sf"/>
</dbReference>
<keyword evidence="6" id="KW-0347">Helicase</keyword>
<accession>A0A6J6TFL0</accession>
<dbReference type="Gene3D" id="3.90.320.10">
    <property type="match status" value="1"/>
</dbReference>
<comment type="catalytic activity">
    <reaction evidence="14">
        <text>ATP + H2O = ADP + phosphate + H(+)</text>
        <dbReference type="Rhea" id="RHEA:13065"/>
        <dbReference type="ChEBI" id="CHEBI:15377"/>
        <dbReference type="ChEBI" id="CHEBI:15378"/>
        <dbReference type="ChEBI" id="CHEBI:30616"/>
        <dbReference type="ChEBI" id="CHEBI:43474"/>
        <dbReference type="ChEBI" id="CHEBI:456216"/>
        <dbReference type="EC" id="5.6.2.4"/>
    </reaction>
</comment>
<keyword evidence="10" id="KW-0234">DNA repair</keyword>
<evidence type="ECO:0000256" key="14">
    <source>
        <dbReference type="ARBA" id="ARBA00048988"/>
    </source>
</evidence>
<comment type="catalytic activity">
    <reaction evidence="12">
        <text>Couples ATP hydrolysis with the unwinding of duplex DNA by translocating in the 3'-5' direction.</text>
        <dbReference type="EC" id="5.6.2.4"/>
    </reaction>
</comment>
<evidence type="ECO:0000256" key="13">
    <source>
        <dbReference type="ARBA" id="ARBA00034808"/>
    </source>
</evidence>
<dbReference type="InterPro" id="IPR038726">
    <property type="entry name" value="PDDEXK_AddAB-type"/>
</dbReference>
<keyword evidence="5" id="KW-0378">Hydrolase</keyword>
<evidence type="ECO:0000259" key="15">
    <source>
        <dbReference type="PROSITE" id="PS51198"/>
    </source>
</evidence>
<evidence type="ECO:0000256" key="4">
    <source>
        <dbReference type="ARBA" id="ARBA00022763"/>
    </source>
</evidence>
<dbReference type="GO" id="GO:0005524">
    <property type="term" value="F:ATP binding"/>
    <property type="evidence" value="ECO:0007669"/>
    <property type="project" value="UniProtKB-KW"/>
</dbReference>
<evidence type="ECO:0000256" key="12">
    <source>
        <dbReference type="ARBA" id="ARBA00034617"/>
    </source>
</evidence>
<feature type="domain" description="UvrD-like helicase C-terminal" evidence="16">
    <location>
        <begin position="324"/>
        <end position="641"/>
    </location>
</feature>
<evidence type="ECO:0000259" key="16">
    <source>
        <dbReference type="PROSITE" id="PS51217"/>
    </source>
</evidence>
<dbReference type="Pfam" id="PF12705">
    <property type="entry name" value="PDDEXK_1"/>
    <property type="match status" value="1"/>
</dbReference>
<dbReference type="Pfam" id="PF13361">
    <property type="entry name" value="UvrD_C"/>
    <property type="match status" value="1"/>
</dbReference>
<evidence type="ECO:0000256" key="7">
    <source>
        <dbReference type="ARBA" id="ARBA00022839"/>
    </source>
</evidence>
<gene>
    <name evidence="17" type="ORF">UFOPK2761_01600</name>
</gene>
<dbReference type="GO" id="GO:0005829">
    <property type="term" value="C:cytosol"/>
    <property type="evidence" value="ECO:0007669"/>
    <property type="project" value="TreeGrafter"/>
</dbReference>
<evidence type="ECO:0000313" key="17">
    <source>
        <dbReference type="EMBL" id="CAB4745079.1"/>
    </source>
</evidence>
<dbReference type="EC" id="5.6.2.4" evidence="13"/>
<dbReference type="GO" id="GO:0033202">
    <property type="term" value="C:DNA helicase complex"/>
    <property type="evidence" value="ECO:0007669"/>
    <property type="project" value="TreeGrafter"/>
</dbReference>
<evidence type="ECO:0000256" key="6">
    <source>
        <dbReference type="ARBA" id="ARBA00022806"/>
    </source>
</evidence>
<keyword evidence="8" id="KW-0067">ATP-binding</keyword>
<evidence type="ECO:0000256" key="1">
    <source>
        <dbReference type="ARBA" id="ARBA00009922"/>
    </source>
</evidence>
<sequence>MTATGPAYVLERGPAATERPRLDADQQRVVDHAGGPLLVLAGPGTGKTTTLVEAIARRIEDGARPEQVLALTFSRKAAEQLRDRVTARLGRTMSTPLASTFHSFAYGLIRELAPAELYESPLRLLSAPESDVVLRELLAQTPESVRWPQSLEHALGTRGFAKEVHAVLSRAREKGLEGPDLARLGREHGAPELVAAGLFLDAYLTNLDAQGATDHPDLIRRATLEAEVHRDQLRARLRHVFVDEYQDTDPGQVALLRALAGDGRDLVAVGDPHQSIYAFRGAEVRGILEFPTAFPTAEGRPAPVVALRTTRRFGPRLLVAAQRVAGRLGLPGTIDEAARQAFLMPRSEATVEGRVTVRTFDTERAEAEHLADLLRRAHLEDGIDWDEMAVLVRSGRSTIPPLRRALAAAGVPVEVASDELPLVRDPAVLPLLDALRAVVHLHEEDPAHPDHVGPARAEALLTGPLGGLDAGDVRRLARRLRTREKERAHREERTPRPSRELLRACVLDPAVLAGLPHGPEAPEVDRVRAVADLLASTRAALEDGESAEHLLWRLWSGTPWPERLRRAVESGGGAARRAHRDLDAVCALFEVAARAEEQRDHLGVRTFLETLVAQEIPADTLAERGSRGSAVRLLTAHRSKGLEWRLVVVAHVQQDAWPDLRRRSTLLQADRIGAGELVPPVSRRELLLEERRLFYVACTRARERLVVTAVASPDDEGEQPSRFLEELGVSVEAVVGRPRRPLSMDGLVAELRRTLADPDTSEPLREAAARRLRRLAGEHVGSGDRVRPLVPQADPGTWWGTRAASLSPQPVRDPEQPVPVSASVLEALGLCPTRWFLADEAGGVVRSHQSANLGQMVHALAERVSTGELAAAPDEEGLALLMEQVDAVWGRLEFRTPWSRAREHERIRVALTRFLRWHHANPRALVGTESRFTTEVDLPDGERVRLIGYADRVELDHDGRVVVVDLKTGRSAPTGPAVQQHLQLGLYQYAVDRGAVDEVLAAHTGGPGVAGGAELVQLGLEDGSETATVQLQDVQPDGGTAREELLRRLQHAAVMLRQESFPAVAGAHCRDCPFVPLCPIKSAGPVVGAP</sequence>
<dbReference type="GO" id="GO:0043138">
    <property type="term" value="F:3'-5' DNA helicase activity"/>
    <property type="evidence" value="ECO:0007669"/>
    <property type="project" value="UniProtKB-EC"/>
</dbReference>
<dbReference type="PROSITE" id="PS51217">
    <property type="entry name" value="UVRD_HELICASE_CTER"/>
    <property type="match status" value="1"/>
</dbReference>
<dbReference type="GO" id="GO:0003677">
    <property type="term" value="F:DNA binding"/>
    <property type="evidence" value="ECO:0007669"/>
    <property type="project" value="UniProtKB-KW"/>
</dbReference>
<protein>
    <recommendedName>
        <fullName evidence="13">DNA 3'-5' helicase</fullName>
        <ecNumber evidence="13">5.6.2.4</ecNumber>
    </recommendedName>
</protein>
<dbReference type="InterPro" id="IPR013986">
    <property type="entry name" value="DExx_box_DNA_helicase_dom_sf"/>
</dbReference>
<dbReference type="Pfam" id="PF00580">
    <property type="entry name" value="UvrD-helicase"/>
    <property type="match status" value="1"/>
</dbReference>
<keyword evidence="9" id="KW-0238">DNA-binding</keyword>
<dbReference type="PROSITE" id="PS51198">
    <property type="entry name" value="UVRD_HELICASE_ATP_BIND"/>
    <property type="match status" value="1"/>
</dbReference>
<reference evidence="17" key="1">
    <citation type="submission" date="2020-05" db="EMBL/GenBank/DDBJ databases">
        <authorList>
            <person name="Chiriac C."/>
            <person name="Salcher M."/>
            <person name="Ghai R."/>
            <person name="Kavagutti S V."/>
        </authorList>
    </citation>
    <scope>NUCLEOTIDE SEQUENCE</scope>
</reference>
<dbReference type="PANTHER" id="PTHR11070:SF59">
    <property type="entry name" value="DNA 3'-5' HELICASE"/>
    <property type="match status" value="1"/>
</dbReference>
<dbReference type="GO" id="GO:0000725">
    <property type="term" value="P:recombinational repair"/>
    <property type="evidence" value="ECO:0007669"/>
    <property type="project" value="TreeGrafter"/>
</dbReference>
<evidence type="ECO:0000256" key="3">
    <source>
        <dbReference type="ARBA" id="ARBA00022741"/>
    </source>
</evidence>
<dbReference type="Gene3D" id="3.40.50.300">
    <property type="entry name" value="P-loop containing nucleotide triphosphate hydrolases"/>
    <property type="match status" value="3"/>
</dbReference>
<evidence type="ECO:0000256" key="8">
    <source>
        <dbReference type="ARBA" id="ARBA00022840"/>
    </source>
</evidence>
<dbReference type="GO" id="GO:0004527">
    <property type="term" value="F:exonuclease activity"/>
    <property type="evidence" value="ECO:0007669"/>
    <property type="project" value="UniProtKB-KW"/>
</dbReference>
<dbReference type="Gene3D" id="1.10.10.160">
    <property type="match status" value="1"/>
</dbReference>
<evidence type="ECO:0000256" key="2">
    <source>
        <dbReference type="ARBA" id="ARBA00022722"/>
    </source>
</evidence>
<name>A0A6J6TFL0_9ZZZZ</name>
<keyword evidence="3" id="KW-0547">Nucleotide-binding</keyword>
<evidence type="ECO:0000256" key="10">
    <source>
        <dbReference type="ARBA" id="ARBA00023204"/>
    </source>
</evidence>
<dbReference type="EMBL" id="CAEZYQ010000011">
    <property type="protein sequence ID" value="CAB4745079.1"/>
    <property type="molecule type" value="Genomic_DNA"/>
</dbReference>
<evidence type="ECO:0000256" key="11">
    <source>
        <dbReference type="ARBA" id="ARBA00023235"/>
    </source>
</evidence>
<dbReference type="SUPFAM" id="SSF52540">
    <property type="entry name" value="P-loop containing nucleoside triphosphate hydrolases"/>
    <property type="match status" value="1"/>
</dbReference>
<evidence type="ECO:0000256" key="9">
    <source>
        <dbReference type="ARBA" id="ARBA00023125"/>
    </source>
</evidence>
<proteinExistence type="inferred from homology"/>
<dbReference type="InterPro" id="IPR027417">
    <property type="entry name" value="P-loop_NTPase"/>
</dbReference>
<dbReference type="PANTHER" id="PTHR11070">
    <property type="entry name" value="UVRD / RECB / PCRA DNA HELICASE FAMILY MEMBER"/>
    <property type="match status" value="1"/>
</dbReference>
<dbReference type="CDD" id="cd17932">
    <property type="entry name" value="DEXQc_UvrD"/>
    <property type="match status" value="1"/>
</dbReference>
<organism evidence="17">
    <name type="scientific">freshwater metagenome</name>
    <dbReference type="NCBI Taxonomy" id="449393"/>
    <lineage>
        <taxon>unclassified sequences</taxon>
        <taxon>metagenomes</taxon>
        <taxon>ecological metagenomes</taxon>
    </lineage>
</organism>
<dbReference type="InterPro" id="IPR014017">
    <property type="entry name" value="DNA_helicase_UvrD-like_C"/>
</dbReference>
<keyword evidence="7" id="KW-0269">Exonuclease</keyword>
<keyword evidence="4" id="KW-0227">DNA damage</keyword>
<dbReference type="InterPro" id="IPR000212">
    <property type="entry name" value="DNA_helicase_UvrD/REP"/>
</dbReference>
<dbReference type="InterPro" id="IPR014016">
    <property type="entry name" value="UvrD-like_ATP-bd"/>
</dbReference>
<dbReference type="AlphaFoldDB" id="A0A6J6TFL0"/>
<keyword evidence="2" id="KW-0540">Nuclease</keyword>
<evidence type="ECO:0000256" key="5">
    <source>
        <dbReference type="ARBA" id="ARBA00022801"/>
    </source>
</evidence>